<evidence type="ECO:0000256" key="14">
    <source>
        <dbReference type="ARBA" id="ARBA00023136"/>
    </source>
</evidence>
<feature type="region of interest" description="Disordered" evidence="20">
    <location>
        <begin position="631"/>
        <end position="674"/>
    </location>
</feature>
<dbReference type="SMART" id="SM00369">
    <property type="entry name" value="LRR_TYP"/>
    <property type="match status" value="4"/>
</dbReference>
<evidence type="ECO:0000256" key="11">
    <source>
        <dbReference type="ARBA" id="ARBA00022777"/>
    </source>
</evidence>
<dbReference type="InterPro" id="IPR001245">
    <property type="entry name" value="Ser-Thr/Tyr_kinase_cat_dom"/>
</dbReference>
<dbReference type="SUPFAM" id="SSF56112">
    <property type="entry name" value="Protein kinase-like (PK-like)"/>
    <property type="match status" value="1"/>
</dbReference>
<evidence type="ECO:0000256" key="19">
    <source>
        <dbReference type="PROSITE-ProRule" id="PRU10141"/>
    </source>
</evidence>
<comment type="catalytic activity">
    <reaction evidence="17">
        <text>L-threonyl-[protein] + ATP = O-phospho-L-threonyl-[protein] + ADP + H(+)</text>
        <dbReference type="Rhea" id="RHEA:46608"/>
        <dbReference type="Rhea" id="RHEA-COMP:11060"/>
        <dbReference type="Rhea" id="RHEA-COMP:11605"/>
        <dbReference type="ChEBI" id="CHEBI:15378"/>
        <dbReference type="ChEBI" id="CHEBI:30013"/>
        <dbReference type="ChEBI" id="CHEBI:30616"/>
        <dbReference type="ChEBI" id="CHEBI:61977"/>
        <dbReference type="ChEBI" id="CHEBI:456216"/>
        <dbReference type="EC" id="2.7.11.1"/>
    </reaction>
</comment>
<dbReference type="EMBL" id="JAKOGI010000150">
    <property type="protein sequence ID" value="KAJ8441894.1"/>
    <property type="molecule type" value="Genomic_DNA"/>
</dbReference>
<proteinExistence type="inferred from homology"/>
<evidence type="ECO:0000256" key="21">
    <source>
        <dbReference type="SAM" id="Phobius"/>
    </source>
</evidence>
<dbReference type="EC" id="2.7.11.1" evidence="3"/>
<evidence type="ECO:0000256" key="4">
    <source>
        <dbReference type="ARBA" id="ARBA00022527"/>
    </source>
</evidence>
<evidence type="ECO:0000256" key="6">
    <source>
        <dbReference type="ARBA" id="ARBA00022679"/>
    </source>
</evidence>
<dbReference type="GO" id="GO:0004674">
    <property type="term" value="F:protein serine/threonine kinase activity"/>
    <property type="evidence" value="ECO:0007669"/>
    <property type="project" value="UniProtKB-KW"/>
</dbReference>
<dbReference type="Proteomes" id="UP001153076">
    <property type="component" value="Unassembled WGS sequence"/>
</dbReference>
<evidence type="ECO:0000256" key="5">
    <source>
        <dbReference type="ARBA" id="ARBA00022614"/>
    </source>
</evidence>
<evidence type="ECO:0000256" key="10">
    <source>
        <dbReference type="ARBA" id="ARBA00022741"/>
    </source>
</evidence>
<keyword evidence="11" id="KW-0418">Kinase</keyword>
<evidence type="ECO:0000256" key="12">
    <source>
        <dbReference type="ARBA" id="ARBA00022840"/>
    </source>
</evidence>
<dbReference type="FunFam" id="3.80.10.10:FF:000021">
    <property type="entry name" value="Putative LRR receptor-like serine/threonine-protein kinase"/>
    <property type="match status" value="1"/>
</dbReference>
<keyword evidence="14 21" id="KW-0472">Membrane</keyword>
<feature type="chain" id="PRO_5040323549" description="non-specific serine/threonine protein kinase" evidence="22">
    <location>
        <begin position="19"/>
        <end position="674"/>
    </location>
</feature>
<dbReference type="InterPro" id="IPR003591">
    <property type="entry name" value="Leu-rich_rpt_typical-subtyp"/>
</dbReference>
<feature type="signal peptide" evidence="22">
    <location>
        <begin position="1"/>
        <end position="18"/>
    </location>
</feature>
<dbReference type="InterPro" id="IPR011009">
    <property type="entry name" value="Kinase-like_dom_sf"/>
</dbReference>
<dbReference type="Gene3D" id="3.80.10.10">
    <property type="entry name" value="Ribonuclease Inhibitor"/>
    <property type="match status" value="1"/>
</dbReference>
<dbReference type="InterPro" id="IPR000719">
    <property type="entry name" value="Prot_kinase_dom"/>
</dbReference>
<dbReference type="InterPro" id="IPR001611">
    <property type="entry name" value="Leu-rich_rpt"/>
</dbReference>
<evidence type="ECO:0000256" key="15">
    <source>
        <dbReference type="ARBA" id="ARBA00023170"/>
    </source>
</evidence>
<evidence type="ECO:0000256" key="9">
    <source>
        <dbReference type="ARBA" id="ARBA00022737"/>
    </source>
</evidence>
<keyword evidence="25" id="KW-1185">Reference proteome</keyword>
<dbReference type="PROSITE" id="PS00107">
    <property type="entry name" value="PROTEIN_KINASE_ATP"/>
    <property type="match status" value="1"/>
</dbReference>
<dbReference type="SMART" id="SM00220">
    <property type="entry name" value="S_TKc"/>
    <property type="match status" value="1"/>
</dbReference>
<keyword evidence="5" id="KW-0433">Leucine-rich repeat</keyword>
<comment type="catalytic activity">
    <reaction evidence="18">
        <text>L-seryl-[protein] + ATP = O-phospho-L-seryl-[protein] + ADP + H(+)</text>
        <dbReference type="Rhea" id="RHEA:17989"/>
        <dbReference type="Rhea" id="RHEA-COMP:9863"/>
        <dbReference type="Rhea" id="RHEA-COMP:11604"/>
        <dbReference type="ChEBI" id="CHEBI:15378"/>
        <dbReference type="ChEBI" id="CHEBI:29999"/>
        <dbReference type="ChEBI" id="CHEBI:30616"/>
        <dbReference type="ChEBI" id="CHEBI:83421"/>
        <dbReference type="ChEBI" id="CHEBI:456216"/>
        <dbReference type="EC" id="2.7.11.1"/>
    </reaction>
</comment>
<evidence type="ECO:0000256" key="7">
    <source>
        <dbReference type="ARBA" id="ARBA00022692"/>
    </source>
</evidence>
<evidence type="ECO:0000313" key="25">
    <source>
        <dbReference type="Proteomes" id="UP001153076"/>
    </source>
</evidence>
<organism evidence="24 25">
    <name type="scientific">Carnegiea gigantea</name>
    <dbReference type="NCBI Taxonomy" id="171969"/>
    <lineage>
        <taxon>Eukaryota</taxon>
        <taxon>Viridiplantae</taxon>
        <taxon>Streptophyta</taxon>
        <taxon>Embryophyta</taxon>
        <taxon>Tracheophyta</taxon>
        <taxon>Spermatophyta</taxon>
        <taxon>Magnoliopsida</taxon>
        <taxon>eudicotyledons</taxon>
        <taxon>Gunneridae</taxon>
        <taxon>Pentapetalae</taxon>
        <taxon>Caryophyllales</taxon>
        <taxon>Cactineae</taxon>
        <taxon>Cactaceae</taxon>
        <taxon>Cactoideae</taxon>
        <taxon>Echinocereeae</taxon>
        <taxon>Carnegiea</taxon>
    </lineage>
</organism>
<dbReference type="InterPro" id="IPR017441">
    <property type="entry name" value="Protein_kinase_ATP_BS"/>
</dbReference>
<dbReference type="SUPFAM" id="SSF52058">
    <property type="entry name" value="L domain-like"/>
    <property type="match status" value="1"/>
</dbReference>
<evidence type="ECO:0000256" key="17">
    <source>
        <dbReference type="ARBA" id="ARBA00047899"/>
    </source>
</evidence>
<dbReference type="PANTHER" id="PTHR47988">
    <property type="entry name" value="SOMATIC EMBRYOGENESIS RECEPTOR KINASE 1"/>
    <property type="match status" value="1"/>
</dbReference>
<keyword evidence="7 21" id="KW-0812">Transmembrane</keyword>
<feature type="transmembrane region" description="Helical" evidence="21">
    <location>
        <begin position="235"/>
        <end position="258"/>
    </location>
</feature>
<dbReference type="AlphaFoldDB" id="A0A9Q1KFE2"/>
<keyword evidence="16" id="KW-0325">Glycoprotein</keyword>
<keyword evidence="15" id="KW-0675">Receptor</keyword>
<comment type="similarity">
    <text evidence="2">Belongs to the protein kinase superfamily. Ser/Thr protein kinase family.</text>
</comment>
<name>A0A9Q1KFE2_9CARY</name>
<reference evidence="24" key="1">
    <citation type="submission" date="2022-04" db="EMBL/GenBank/DDBJ databases">
        <title>Carnegiea gigantea Genome sequencing and assembly v2.</title>
        <authorList>
            <person name="Copetti D."/>
            <person name="Sanderson M.J."/>
            <person name="Burquez A."/>
            <person name="Wojciechowski M.F."/>
        </authorList>
    </citation>
    <scope>NUCLEOTIDE SEQUENCE</scope>
    <source>
        <strain evidence="24">SGP5-SGP5p</strain>
        <tissue evidence="24">Aerial part</tissue>
    </source>
</reference>
<evidence type="ECO:0000256" key="20">
    <source>
        <dbReference type="SAM" id="MobiDB-lite"/>
    </source>
</evidence>
<dbReference type="GO" id="GO:0005524">
    <property type="term" value="F:ATP binding"/>
    <property type="evidence" value="ECO:0007669"/>
    <property type="project" value="UniProtKB-UniRule"/>
</dbReference>
<evidence type="ECO:0000256" key="13">
    <source>
        <dbReference type="ARBA" id="ARBA00022989"/>
    </source>
</evidence>
<evidence type="ECO:0000256" key="22">
    <source>
        <dbReference type="SAM" id="SignalP"/>
    </source>
</evidence>
<keyword evidence="9" id="KW-0677">Repeat</keyword>
<evidence type="ECO:0000256" key="16">
    <source>
        <dbReference type="ARBA" id="ARBA00023180"/>
    </source>
</evidence>
<keyword evidence="12 19" id="KW-0067">ATP-binding</keyword>
<evidence type="ECO:0000256" key="8">
    <source>
        <dbReference type="ARBA" id="ARBA00022729"/>
    </source>
</evidence>
<dbReference type="FunFam" id="1.10.510.10:FF:000016">
    <property type="entry name" value="Somatic embryogenesis receptor-like kinase 1"/>
    <property type="match status" value="1"/>
</dbReference>
<feature type="domain" description="Protein kinase" evidence="23">
    <location>
        <begin position="329"/>
        <end position="609"/>
    </location>
</feature>
<keyword evidence="6" id="KW-0808">Transferase</keyword>
<dbReference type="Pfam" id="PF00560">
    <property type="entry name" value="LRR_1"/>
    <property type="match status" value="1"/>
</dbReference>
<dbReference type="PROSITE" id="PS50011">
    <property type="entry name" value="PROTEIN_KINASE_DOM"/>
    <property type="match status" value="1"/>
</dbReference>
<dbReference type="InterPro" id="IPR008271">
    <property type="entry name" value="Ser/Thr_kinase_AS"/>
</dbReference>
<evidence type="ECO:0000256" key="1">
    <source>
        <dbReference type="ARBA" id="ARBA00004479"/>
    </source>
</evidence>
<keyword evidence="4" id="KW-0723">Serine/threonine-protein kinase</keyword>
<comment type="caution">
    <text evidence="24">The sequence shown here is derived from an EMBL/GenBank/DDBJ whole genome shotgun (WGS) entry which is preliminary data.</text>
</comment>
<evidence type="ECO:0000259" key="23">
    <source>
        <dbReference type="PROSITE" id="PS50011"/>
    </source>
</evidence>
<protein>
    <recommendedName>
        <fullName evidence="3">non-specific serine/threonine protein kinase</fullName>
        <ecNumber evidence="3">2.7.11.1</ecNumber>
    </recommendedName>
</protein>
<gene>
    <name evidence="24" type="ORF">Cgig2_014363</name>
</gene>
<dbReference type="Pfam" id="PF07714">
    <property type="entry name" value="PK_Tyr_Ser-Thr"/>
    <property type="match status" value="1"/>
</dbReference>
<evidence type="ECO:0000256" key="18">
    <source>
        <dbReference type="ARBA" id="ARBA00048679"/>
    </source>
</evidence>
<sequence length="674" mass="74251">MAFNPSLFFFFFFSVVFGFSLHPSLSYEPRNPEVEALIAIKSELNDPHGVLNNWDEFSVDPCSWAMITCSSDNNVIGLGAPSQSLSGTLSEAIANLTNLKQVLLQNNNISGKIPPDISSLSNLQTLDLSNNGFSGSVPNTLGHLKSLQYLRLNNNSLSGPFPSSLANLSQLSFLDLSYNNLSGPVPRFPARTFNIVGNPLICGSKDVDGCSGTAIPVALPFSIGSSPARRKSKKLAIALGVTLGFVLLAALLLGITYWRKEKRRRRFMQKINGQYTVNQSINLHKFPVRHRNLTGCLKFATDTQDLSQVKLGNLRNFSFKELCTATDSFSSKNILGSGGFGNVYRGKLPDGTMIAVKRLKDVSGTSGESQFQTELELISLAVHRNLLRLIGFCVTPNERLLVYPYMSNGSVASRLKGKPPLDWNTRKRIAIGAARGLLYLHEQCDPKIIHRDVKAANILLDEYFEAVVGDFGLAKLLDHDDSHVTTAVRGTVGHIAPEYLSTGRSSEKTDVFGFGILLVELITGMRALEFGKTLNQKGSAMLDWVKKIQQEKKVELLVDRELGSNYDRMEVGEMLQVALLCTQYLPAHRPKMSEVVRMLEGDGLAEKWAAAHGQDYNLNLNFLWPNNKGLSRAGSMPKNPHHHQRSNSMLGASFDDDDDEHSLDSFAMELSGPR</sequence>
<dbReference type="PROSITE" id="PS00108">
    <property type="entry name" value="PROTEIN_KINASE_ST"/>
    <property type="match status" value="1"/>
</dbReference>
<dbReference type="InterPro" id="IPR013210">
    <property type="entry name" value="LRR_N_plant-typ"/>
</dbReference>
<keyword evidence="10 19" id="KW-0547">Nucleotide-binding</keyword>
<dbReference type="Pfam" id="PF13855">
    <property type="entry name" value="LRR_8"/>
    <property type="match status" value="1"/>
</dbReference>
<dbReference type="FunFam" id="3.30.200.20:FF:000015">
    <property type="entry name" value="Somatic embryogenesis receptor kinase 1"/>
    <property type="match status" value="1"/>
</dbReference>
<accession>A0A9Q1KFE2</accession>
<feature type="binding site" evidence="19">
    <location>
        <position position="357"/>
    </location>
    <ligand>
        <name>ATP</name>
        <dbReference type="ChEBI" id="CHEBI:30616"/>
    </ligand>
</feature>
<dbReference type="Gene3D" id="1.10.510.10">
    <property type="entry name" value="Transferase(Phosphotransferase) domain 1"/>
    <property type="match status" value="1"/>
</dbReference>
<keyword evidence="8 22" id="KW-0732">Signal</keyword>
<keyword evidence="13 21" id="KW-1133">Transmembrane helix</keyword>
<dbReference type="GO" id="GO:0016020">
    <property type="term" value="C:membrane"/>
    <property type="evidence" value="ECO:0007669"/>
    <property type="project" value="UniProtKB-SubCell"/>
</dbReference>
<evidence type="ECO:0000256" key="3">
    <source>
        <dbReference type="ARBA" id="ARBA00012513"/>
    </source>
</evidence>
<dbReference type="InterPro" id="IPR032675">
    <property type="entry name" value="LRR_dom_sf"/>
</dbReference>
<dbReference type="GO" id="GO:0048638">
    <property type="term" value="P:regulation of developmental growth"/>
    <property type="evidence" value="ECO:0007669"/>
    <property type="project" value="UniProtKB-ARBA"/>
</dbReference>
<dbReference type="OrthoDB" id="749055at2759"/>
<evidence type="ECO:0000313" key="24">
    <source>
        <dbReference type="EMBL" id="KAJ8441894.1"/>
    </source>
</evidence>
<dbReference type="PRINTS" id="PR00019">
    <property type="entry name" value="LEURICHRPT"/>
</dbReference>
<evidence type="ECO:0000256" key="2">
    <source>
        <dbReference type="ARBA" id="ARBA00008684"/>
    </source>
</evidence>
<dbReference type="Pfam" id="PF08263">
    <property type="entry name" value="LRRNT_2"/>
    <property type="match status" value="1"/>
</dbReference>
<dbReference type="Gene3D" id="3.30.200.20">
    <property type="entry name" value="Phosphorylase Kinase, domain 1"/>
    <property type="match status" value="1"/>
</dbReference>
<comment type="subcellular location">
    <subcellularLocation>
        <location evidence="1">Membrane</location>
        <topology evidence="1">Single-pass type I membrane protein</topology>
    </subcellularLocation>
</comment>